<feature type="region of interest" description="Disordered" evidence="3">
    <location>
        <begin position="579"/>
        <end position="606"/>
    </location>
</feature>
<evidence type="ECO:0000256" key="5">
    <source>
        <dbReference type="SAM" id="SignalP"/>
    </source>
</evidence>
<keyword evidence="8" id="KW-1185">Reference proteome</keyword>
<dbReference type="InterPro" id="IPR056737">
    <property type="entry name" value="Beta-prop_ATRN-MKLN-like"/>
</dbReference>
<dbReference type="InterPro" id="IPR011043">
    <property type="entry name" value="Gal_Oxase/kelch_b-propeller"/>
</dbReference>
<evidence type="ECO:0000256" key="4">
    <source>
        <dbReference type="SAM" id="Phobius"/>
    </source>
</evidence>
<dbReference type="PANTHER" id="PTHR46228:SF2">
    <property type="entry name" value="KELCH REPEAT PROTEIN (AFU_ORTHOLOGUE AFUA_4G14350)"/>
    <property type="match status" value="1"/>
</dbReference>
<evidence type="ECO:0000313" key="8">
    <source>
        <dbReference type="Proteomes" id="UP001595075"/>
    </source>
</evidence>
<feature type="compositionally biased region" description="Low complexity" evidence="3">
    <location>
        <begin position="645"/>
        <end position="669"/>
    </location>
</feature>
<comment type="caution">
    <text evidence="7">The sequence shown here is derived from an EMBL/GenBank/DDBJ whole genome shotgun (WGS) entry which is preliminary data.</text>
</comment>
<feature type="compositionally biased region" description="Low complexity" evidence="3">
    <location>
        <begin position="743"/>
        <end position="753"/>
    </location>
</feature>
<keyword evidence="2" id="KW-0677">Repeat</keyword>
<keyword evidence="4" id="KW-1133">Transmembrane helix</keyword>
<gene>
    <name evidence="7" type="ORF">VTL71DRAFT_6980</name>
</gene>
<evidence type="ECO:0000256" key="3">
    <source>
        <dbReference type="SAM" id="MobiDB-lite"/>
    </source>
</evidence>
<keyword evidence="1" id="KW-0880">Kelch repeat</keyword>
<evidence type="ECO:0000256" key="1">
    <source>
        <dbReference type="ARBA" id="ARBA00022441"/>
    </source>
</evidence>
<feature type="compositionally biased region" description="Polar residues" evidence="3">
    <location>
        <begin position="685"/>
        <end position="707"/>
    </location>
</feature>
<keyword evidence="4" id="KW-0812">Transmembrane</keyword>
<dbReference type="Pfam" id="PF24981">
    <property type="entry name" value="Beta-prop_ATRN-LZTR1"/>
    <property type="match status" value="1"/>
</dbReference>
<accession>A0ABR4BVC8</accession>
<feature type="chain" id="PRO_5047522885" description="Attractin/MKLN-like beta-propeller domain-containing protein" evidence="5">
    <location>
        <begin position="23"/>
        <end position="795"/>
    </location>
</feature>
<feature type="region of interest" description="Disordered" evidence="3">
    <location>
        <begin position="632"/>
        <end position="795"/>
    </location>
</feature>
<dbReference type="EMBL" id="JAZHXI010000018">
    <property type="protein sequence ID" value="KAL2061603.1"/>
    <property type="molecule type" value="Genomic_DNA"/>
</dbReference>
<sequence>MFGLRLTVFLAGYLLRLCAAQAAGWQEGQANSTMCQWQSPRAAVVRDTLFLDGGYLWWKPGMSDESYGPPTSDGNPLGLVYMLNFSSPFNISQNSSELFTTLSKAAGGGASNNIGPQYYDGAMFANDYEWFTYGGQLKMTDAFKDPAANAIAAYQVYPSGEGKAFNRGFILDTLPDGITRYITNGAAVSVPSENLGFYFAGLRSASFGPISYLPPPKNQSLSPDHLSTTLIQLNMTKQGEEEWKKTNLPTNVPGRASAEIVWIPVSEKGILVAIGGVIFPSYLIVNQTNNASSTAQSEEQSPLFMSTVSVYDIAKETWYEQNTSNAPGQLMQGCTVVASAQDGSSHNIYYYGGYDGLHPTNDFSDSVYVLSIPSFKWTMLNVGKSSHARAGHKCTKPYPDQMLVVGGFKPRSGTDIKCVENFVQIYNLSSNEWLPSYDPNVFSEYTVPSTLISAIGGTAVGGATVTTPSGGFSDPALQAVLAAPYDKLKIKNYYPYKKASPTNNDRPTLSVTPVSKHSDTPAYLGPVIGVVLGLFFLTLAILAYMLWKKRRFLRSSAGTQSEAGTMDNGNLVSRWLHSTPANAKAPTETTEETIYTPHEEEPPPLHVDEIDSAQVYEIGDTSKYELHDTQTGLVPIGNSHRNTRNSSIAASPSSQSYQSNNSQSRWSQSEAPARPSISPLPSPTAGVSPSQSHDNQQRIMSGVSNFSETDRKHLRGISDTSVSTEGGLYPTPNYAQQQHERPSAISPITPPAALESRDYIDAGPARAISPSSPSDSQSAKRRSNFSELLDDNEKR</sequence>
<dbReference type="InterPro" id="IPR015915">
    <property type="entry name" value="Kelch-typ_b-propeller"/>
</dbReference>
<name>A0ABR4BVC8_9HELO</name>
<feature type="compositionally biased region" description="Basic and acidic residues" evidence="3">
    <location>
        <begin position="597"/>
        <end position="606"/>
    </location>
</feature>
<reference evidence="7 8" key="1">
    <citation type="journal article" date="2024" name="Commun. Biol.">
        <title>Comparative genomic analysis of thermophilic fungi reveals convergent evolutionary adaptations and gene losses.</title>
        <authorList>
            <person name="Steindorff A.S."/>
            <person name="Aguilar-Pontes M.V."/>
            <person name="Robinson A.J."/>
            <person name="Andreopoulos B."/>
            <person name="LaButti K."/>
            <person name="Kuo A."/>
            <person name="Mondo S."/>
            <person name="Riley R."/>
            <person name="Otillar R."/>
            <person name="Haridas S."/>
            <person name="Lipzen A."/>
            <person name="Grimwood J."/>
            <person name="Schmutz J."/>
            <person name="Clum A."/>
            <person name="Reid I.D."/>
            <person name="Moisan M.C."/>
            <person name="Butler G."/>
            <person name="Nguyen T.T.M."/>
            <person name="Dewar K."/>
            <person name="Conant G."/>
            <person name="Drula E."/>
            <person name="Henrissat B."/>
            <person name="Hansel C."/>
            <person name="Singer S."/>
            <person name="Hutchinson M.I."/>
            <person name="de Vries R.P."/>
            <person name="Natvig D.O."/>
            <person name="Powell A.J."/>
            <person name="Tsang A."/>
            <person name="Grigoriev I.V."/>
        </authorList>
    </citation>
    <scope>NUCLEOTIDE SEQUENCE [LARGE SCALE GENOMIC DNA]</scope>
    <source>
        <strain evidence="7 8">CBS 494.80</strain>
    </source>
</reference>
<keyword evidence="5" id="KW-0732">Signal</keyword>
<feature type="compositionally biased region" description="Low complexity" evidence="3">
    <location>
        <begin position="586"/>
        <end position="596"/>
    </location>
</feature>
<feature type="transmembrane region" description="Helical" evidence="4">
    <location>
        <begin position="523"/>
        <end position="547"/>
    </location>
</feature>
<keyword evidence="4" id="KW-0472">Membrane</keyword>
<evidence type="ECO:0000259" key="6">
    <source>
        <dbReference type="Pfam" id="PF24981"/>
    </source>
</evidence>
<dbReference type="Proteomes" id="UP001595075">
    <property type="component" value="Unassembled WGS sequence"/>
</dbReference>
<proteinExistence type="predicted"/>
<protein>
    <recommendedName>
        <fullName evidence="6">Attractin/MKLN-like beta-propeller domain-containing protein</fullName>
    </recommendedName>
</protein>
<feature type="signal peptide" evidence="5">
    <location>
        <begin position="1"/>
        <end position="22"/>
    </location>
</feature>
<evidence type="ECO:0000313" key="7">
    <source>
        <dbReference type="EMBL" id="KAL2061603.1"/>
    </source>
</evidence>
<organism evidence="7 8">
    <name type="scientific">Oculimacula yallundae</name>
    <dbReference type="NCBI Taxonomy" id="86028"/>
    <lineage>
        <taxon>Eukaryota</taxon>
        <taxon>Fungi</taxon>
        <taxon>Dikarya</taxon>
        <taxon>Ascomycota</taxon>
        <taxon>Pezizomycotina</taxon>
        <taxon>Leotiomycetes</taxon>
        <taxon>Helotiales</taxon>
        <taxon>Ploettnerulaceae</taxon>
        <taxon>Oculimacula</taxon>
    </lineage>
</organism>
<dbReference type="PANTHER" id="PTHR46228">
    <property type="entry name" value="KELCH DOMAIN-CONTAINING PROTEIN"/>
    <property type="match status" value="1"/>
</dbReference>
<dbReference type="SUPFAM" id="SSF50965">
    <property type="entry name" value="Galactose oxidase, central domain"/>
    <property type="match status" value="1"/>
</dbReference>
<feature type="compositionally biased region" description="Low complexity" evidence="3">
    <location>
        <begin position="764"/>
        <end position="777"/>
    </location>
</feature>
<evidence type="ECO:0000256" key="2">
    <source>
        <dbReference type="ARBA" id="ARBA00022737"/>
    </source>
</evidence>
<dbReference type="Gene3D" id="2.120.10.80">
    <property type="entry name" value="Kelch-type beta propeller"/>
    <property type="match status" value="1"/>
</dbReference>
<feature type="domain" description="Attractin/MKLN-like beta-propeller" evidence="6">
    <location>
        <begin position="303"/>
        <end position="443"/>
    </location>
</feature>